<protein>
    <recommendedName>
        <fullName evidence="11">tRNA-splicing ligase RtcB</fullName>
        <ecNumber evidence="11">6.5.1.-</ecNumber>
    </recommendedName>
</protein>
<evidence type="ECO:0000256" key="6">
    <source>
        <dbReference type="ARBA" id="ARBA00023211"/>
    </source>
</evidence>
<proteinExistence type="inferred from homology"/>
<dbReference type="GO" id="GO:0005525">
    <property type="term" value="F:GTP binding"/>
    <property type="evidence" value="ECO:0007669"/>
    <property type="project" value="UniProtKB-KW"/>
</dbReference>
<dbReference type="OrthoDB" id="9802323at2"/>
<dbReference type="GO" id="GO:0170057">
    <property type="term" value="F:RNA ligase (GTP) activity"/>
    <property type="evidence" value="ECO:0007669"/>
    <property type="project" value="UniProtKB-EC"/>
</dbReference>
<dbReference type="GO" id="GO:0003972">
    <property type="term" value="F:RNA ligase (ATP) activity"/>
    <property type="evidence" value="ECO:0007669"/>
    <property type="project" value="TreeGrafter"/>
</dbReference>
<accession>A0A517U287</accession>
<dbReference type="PANTHER" id="PTHR11118">
    <property type="entry name" value="RNA-SPLICING LIGASE RTCB HOMOLOG"/>
    <property type="match status" value="1"/>
</dbReference>
<dbReference type="EC" id="6.5.1.-" evidence="11"/>
<evidence type="ECO:0000256" key="8">
    <source>
        <dbReference type="PIRSR" id="PIRSR601233-1"/>
    </source>
</evidence>
<dbReference type="Pfam" id="PF01139">
    <property type="entry name" value="RtcB"/>
    <property type="match status" value="1"/>
</dbReference>
<dbReference type="Gene3D" id="3.90.1860.10">
    <property type="entry name" value="tRNA-splicing ligase RtcB"/>
    <property type="match status" value="1"/>
</dbReference>
<evidence type="ECO:0000256" key="4">
    <source>
        <dbReference type="ARBA" id="ARBA00022800"/>
    </source>
</evidence>
<comment type="subunit">
    <text evidence="11">Monomer.</text>
</comment>
<organism evidence="12 13">
    <name type="scientific">Lacipirellula limnantheis</name>
    <dbReference type="NCBI Taxonomy" id="2528024"/>
    <lineage>
        <taxon>Bacteria</taxon>
        <taxon>Pseudomonadati</taxon>
        <taxon>Planctomycetota</taxon>
        <taxon>Planctomycetia</taxon>
        <taxon>Pirellulales</taxon>
        <taxon>Lacipirellulaceae</taxon>
        <taxon>Lacipirellula</taxon>
    </lineage>
</organism>
<dbReference type="Proteomes" id="UP000317909">
    <property type="component" value="Chromosome"/>
</dbReference>
<feature type="binding site" evidence="10">
    <location>
        <position position="353"/>
    </location>
    <ligand>
        <name>Mn(2+)</name>
        <dbReference type="ChEBI" id="CHEBI:29035"/>
        <label>2</label>
    </ligand>
</feature>
<evidence type="ECO:0000256" key="10">
    <source>
        <dbReference type="PIRSR" id="PIRSR601233-3"/>
    </source>
</evidence>
<keyword evidence="5 9" id="KW-0342">GTP-binding</keyword>
<dbReference type="FunFam" id="3.90.1860.10:FF:000008">
    <property type="entry name" value="RNA-splicing ligase RtcB"/>
    <property type="match status" value="1"/>
</dbReference>
<evidence type="ECO:0000256" key="7">
    <source>
        <dbReference type="ARBA" id="ARBA00047746"/>
    </source>
</evidence>
<feature type="binding site" evidence="9">
    <location>
        <begin position="424"/>
        <end position="427"/>
    </location>
    <ligand>
        <name>GMP</name>
        <dbReference type="ChEBI" id="CHEBI:58115"/>
    </ligand>
</feature>
<dbReference type="InterPro" id="IPR036025">
    <property type="entry name" value="RtcB-like_sf"/>
</dbReference>
<feature type="binding site" evidence="10">
    <location>
        <position position="227"/>
    </location>
    <ligand>
        <name>Mn(2+)</name>
        <dbReference type="ChEBI" id="CHEBI:29035"/>
        <label>1</label>
    </ligand>
</feature>
<comment type="catalytic activity">
    <reaction evidence="7">
        <text>a 3'-end 3'-phospho-ribonucleotide-RNA + a 5'-end dephospho-ribonucleoside-RNA + GTP = a ribonucleotidyl-ribonucleotide-RNA + GMP + diphosphate</text>
        <dbReference type="Rhea" id="RHEA:68076"/>
        <dbReference type="Rhea" id="RHEA-COMP:10463"/>
        <dbReference type="Rhea" id="RHEA-COMP:13936"/>
        <dbReference type="Rhea" id="RHEA-COMP:17355"/>
        <dbReference type="ChEBI" id="CHEBI:33019"/>
        <dbReference type="ChEBI" id="CHEBI:37565"/>
        <dbReference type="ChEBI" id="CHEBI:58115"/>
        <dbReference type="ChEBI" id="CHEBI:83062"/>
        <dbReference type="ChEBI" id="CHEBI:138284"/>
        <dbReference type="ChEBI" id="CHEBI:173118"/>
        <dbReference type="EC" id="6.5.1.8"/>
    </reaction>
</comment>
<keyword evidence="4" id="KW-0692">RNA repair</keyword>
<evidence type="ECO:0000256" key="2">
    <source>
        <dbReference type="ARBA" id="ARBA00022723"/>
    </source>
</evidence>
<dbReference type="PANTHER" id="PTHR11118:SF1">
    <property type="entry name" value="RNA-SPLICING LIGASE RTCB HOMOLOG"/>
    <property type="match status" value="1"/>
</dbReference>
<sequence>MSIATENDSSSAPSKFQMIADGEATAILPTGGKQKPITVIGTEAIRATFDDLCLQQAINSRLAPGVTDLVLNPDAHCGYGAPVGCVMVSPTHIYPGPVGVDIKCSMSLLQTSLPADAILDRPTRRALINAICERTPTGAGRGQRNAPKSRHVGEALGKRVLVEGASRGVCEELGIPPEWAARCEDSAHVGHDDSTGALALRLEQLLPQMHRFDAKMTQLGSYGGGNHFGECEVVHVEANDRAREAARVFGLVDGGVAFLSHCGSRGIGHQLASGQFKALQGKFTQWDIPLPGGDRELVYAPLGTPEADAYIDDMALGANFATVNHLLINALVLEAFQEVLPGVAGQLVYFISHNIARKEVVNNNIAWVHRKGATRAFPAGHHALRDTPFAETGHPILLPGNPQAGSVVMAADAGAAVSCYSVNHGAGRQLGRKAAKRALDQKEVDRSFEEADILTNCRAYPIDEAPAAYKDFDEVLRSVKSAGLASEVARLKAKFVIKDGDQADD</sequence>
<dbReference type="GO" id="GO:0042245">
    <property type="term" value="P:RNA repair"/>
    <property type="evidence" value="ECO:0007669"/>
    <property type="project" value="UniProtKB-KW"/>
</dbReference>
<keyword evidence="3 9" id="KW-0547">Nucleotide-binding</keyword>
<dbReference type="GO" id="GO:0046872">
    <property type="term" value="F:metal ion binding"/>
    <property type="evidence" value="ECO:0007669"/>
    <property type="project" value="UniProtKB-UniRule"/>
</dbReference>
<evidence type="ECO:0000256" key="5">
    <source>
        <dbReference type="ARBA" id="ARBA00023134"/>
    </source>
</evidence>
<dbReference type="RefSeq" id="WP_145434474.1">
    <property type="nucleotide sequence ID" value="NZ_CP036339.1"/>
</dbReference>
<keyword evidence="2 10" id="KW-0479">Metal-binding</keyword>
<gene>
    <name evidence="12" type="primary">rtcB_2</name>
    <name evidence="11" type="synonym">rtcB</name>
    <name evidence="12" type="ORF">I41_39380</name>
</gene>
<dbReference type="InterPro" id="IPR001233">
    <property type="entry name" value="RtcB"/>
</dbReference>
<dbReference type="EMBL" id="CP036339">
    <property type="protein sequence ID" value="QDT74739.1"/>
    <property type="molecule type" value="Genomic_DNA"/>
</dbReference>
<evidence type="ECO:0000256" key="11">
    <source>
        <dbReference type="RuleBase" id="RU371113"/>
    </source>
</evidence>
<comment type="similarity">
    <text evidence="11">Belongs to the RtcB family.</text>
</comment>
<evidence type="ECO:0000256" key="9">
    <source>
        <dbReference type="PIRSR" id="PIRSR601233-2"/>
    </source>
</evidence>
<dbReference type="AlphaFoldDB" id="A0A517U287"/>
<keyword evidence="13" id="KW-1185">Reference proteome</keyword>
<keyword evidence="1 11" id="KW-0436">Ligase</keyword>
<dbReference type="KEGG" id="llh:I41_39380"/>
<feature type="binding site" evidence="9">
    <location>
        <position position="498"/>
    </location>
    <ligand>
        <name>GMP</name>
        <dbReference type="ChEBI" id="CHEBI:58115"/>
    </ligand>
</feature>
<feature type="active site" description="GMP-histidine intermediate" evidence="8">
    <location>
        <position position="424"/>
    </location>
</feature>
<feature type="binding site" evidence="10">
    <location>
        <position position="261"/>
    </location>
    <ligand>
        <name>Mn(2+)</name>
        <dbReference type="ChEBI" id="CHEBI:29035"/>
        <label>2</label>
    </ligand>
</feature>
<name>A0A517U287_9BACT</name>
<evidence type="ECO:0000313" key="13">
    <source>
        <dbReference type="Proteomes" id="UP000317909"/>
    </source>
</evidence>
<evidence type="ECO:0000256" key="1">
    <source>
        <dbReference type="ARBA" id="ARBA00022598"/>
    </source>
</evidence>
<keyword evidence="6 10" id="KW-0464">Manganese</keyword>
<evidence type="ECO:0000256" key="3">
    <source>
        <dbReference type="ARBA" id="ARBA00022741"/>
    </source>
</evidence>
<feature type="binding site" evidence="9">
    <location>
        <position position="406"/>
    </location>
    <ligand>
        <name>GMP</name>
        <dbReference type="ChEBI" id="CHEBI:58115"/>
    </ligand>
</feature>
<evidence type="ECO:0000313" key="12">
    <source>
        <dbReference type="EMBL" id="QDT74739.1"/>
    </source>
</evidence>
<feature type="binding site" evidence="9">
    <location>
        <begin position="353"/>
        <end position="354"/>
    </location>
    <ligand>
        <name>GMP</name>
        <dbReference type="ChEBI" id="CHEBI:58115"/>
    </ligand>
</feature>
<feature type="binding site" evidence="9">
    <location>
        <begin position="226"/>
        <end position="230"/>
    </location>
    <ligand>
        <name>GMP</name>
        <dbReference type="ChEBI" id="CHEBI:58115"/>
    </ligand>
</feature>
<feature type="binding site" evidence="10">
    <location>
        <position position="101"/>
    </location>
    <ligand>
        <name>Mn(2+)</name>
        <dbReference type="ChEBI" id="CHEBI:29035"/>
        <label>1</label>
    </ligand>
</feature>
<comment type="cofactor">
    <cofactor evidence="10 11">
        <name>Mn(2+)</name>
        <dbReference type="ChEBI" id="CHEBI:29035"/>
    </cofactor>
    <text evidence="10 11">Binds 2 manganese ions per subunit.</text>
</comment>
<reference evidence="12 13" key="1">
    <citation type="submission" date="2019-02" db="EMBL/GenBank/DDBJ databases">
        <title>Deep-cultivation of Planctomycetes and their phenomic and genomic characterization uncovers novel biology.</title>
        <authorList>
            <person name="Wiegand S."/>
            <person name="Jogler M."/>
            <person name="Boedeker C."/>
            <person name="Pinto D."/>
            <person name="Vollmers J."/>
            <person name="Rivas-Marin E."/>
            <person name="Kohn T."/>
            <person name="Peeters S.H."/>
            <person name="Heuer A."/>
            <person name="Rast P."/>
            <person name="Oberbeckmann S."/>
            <person name="Bunk B."/>
            <person name="Jeske O."/>
            <person name="Meyerdierks A."/>
            <person name="Storesund J.E."/>
            <person name="Kallscheuer N."/>
            <person name="Luecker S."/>
            <person name="Lage O.M."/>
            <person name="Pohl T."/>
            <person name="Merkel B.J."/>
            <person name="Hornburger P."/>
            <person name="Mueller R.-W."/>
            <person name="Bruemmer F."/>
            <person name="Labrenz M."/>
            <person name="Spormann A.M."/>
            <person name="Op den Camp H."/>
            <person name="Overmann J."/>
            <person name="Amann R."/>
            <person name="Jetten M.S.M."/>
            <person name="Mascher T."/>
            <person name="Medema M.H."/>
            <person name="Devos D.P."/>
            <person name="Kaster A.-K."/>
            <person name="Ovreas L."/>
            <person name="Rohde M."/>
            <person name="Galperin M.Y."/>
            <person name="Jogler C."/>
        </authorList>
    </citation>
    <scope>NUCLEOTIDE SEQUENCE [LARGE SCALE GENOMIC DNA]</scope>
    <source>
        <strain evidence="12 13">I41</strain>
    </source>
</reference>
<dbReference type="SUPFAM" id="SSF103365">
    <property type="entry name" value="Hypothetical protein PH1602"/>
    <property type="match status" value="1"/>
</dbReference>
<dbReference type="GO" id="GO:0006396">
    <property type="term" value="P:RNA processing"/>
    <property type="evidence" value="ECO:0007669"/>
    <property type="project" value="InterPro"/>
</dbReference>